<dbReference type="Gene3D" id="3.40.50.2300">
    <property type="match status" value="1"/>
</dbReference>
<dbReference type="InterPro" id="IPR036196">
    <property type="entry name" value="Ptyr_pPase_sf"/>
</dbReference>
<feature type="domain" description="Phosphotyrosine protein phosphatase I" evidence="2">
    <location>
        <begin position="1"/>
        <end position="119"/>
    </location>
</feature>
<protein>
    <submittedName>
        <fullName evidence="3">Arsenate reductase</fullName>
        <ecNumber evidence="3">1.20.4.4</ecNumber>
    </submittedName>
</protein>
<proteinExistence type="predicted"/>
<sequence>MAEALVNYFLKDEWHAYSAGIVPAGYVHPLAIKVLQELGVEHHGYSKSVEDYVGKEFDRVITVCTGASINCPLWLGKGQKEHIGFYDPTQMVGSLKLRIQAFRNVRDEMLQKIVDHLRSGS</sequence>
<dbReference type="AlphaFoldDB" id="A0A644ZIU3"/>
<comment type="caution">
    <text evidence="3">The sequence shown here is derived from an EMBL/GenBank/DDBJ whole genome shotgun (WGS) entry which is preliminary data.</text>
</comment>
<organism evidence="3">
    <name type="scientific">bioreactor metagenome</name>
    <dbReference type="NCBI Taxonomy" id="1076179"/>
    <lineage>
        <taxon>unclassified sequences</taxon>
        <taxon>metagenomes</taxon>
        <taxon>ecological metagenomes</taxon>
    </lineage>
</organism>
<dbReference type="SMART" id="SM00226">
    <property type="entry name" value="LMWPc"/>
    <property type="match status" value="1"/>
</dbReference>
<gene>
    <name evidence="3" type="primary">arsC_42</name>
    <name evidence="3" type="ORF">SDC9_86898</name>
</gene>
<keyword evidence="1" id="KW-0059">Arsenical resistance</keyword>
<dbReference type="EMBL" id="VSSQ01008935">
    <property type="protein sequence ID" value="MPM40258.1"/>
    <property type="molecule type" value="Genomic_DNA"/>
</dbReference>
<evidence type="ECO:0000313" key="3">
    <source>
        <dbReference type="EMBL" id="MPM40258.1"/>
    </source>
</evidence>
<dbReference type="GO" id="GO:0030612">
    <property type="term" value="F:arsenate reductase (thioredoxin) activity"/>
    <property type="evidence" value="ECO:0007669"/>
    <property type="project" value="UniProtKB-EC"/>
</dbReference>
<evidence type="ECO:0000256" key="1">
    <source>
        <dbReference type="ARBA" id="ARBA00022849"/>
    </source>
</evidence>
<dbReference type="PANTHER" id="PTHR43428">
    <property type="entry name" value="ARSENATE REDUCTASE"/>
    <property type="match status" value="1"/>
</dbReference>
<keyword evidence="3" id="KW-0560">Oxidoreductase</keyword>
<dbReference type="EC" id="1.20.4.4" evidence="3"/>
<evidence type="ECO:0000259" key="2">
    <source>
        <dbReference type="SMART" id="SM00226"/>
    </source>
</evidence>
<dbReference type="CDD" id="cd16345">
    <property type="entry name" value="LMWP_ArsC"/>
    <property type="match status" value="1"/>
</dbReference>
<reference evidence="3" key="1">
    <citation type="submission" date="2019-08" db="EMBL/GenBank/DDBJ databases">
        <authorList>
            <person name="Kucharzyk K."/>
            <person name="Murdoch R.W."/>
            <person name="Higgins S."/>
            <person name="Loffler F."/>
        </authorList>
    </citation>
    <scope>NUCLEOTIDE SEQUENCE</scope>
</reference>
<dbReference type="GO" id="GO:0046685">
    <property type="term" value="P:response to arsenic-containing substance"/>
    <property type="evidence" value="ECO:0007669"/>
    <property type="project" value="UniProtKB-KW"/>
</dbReference>
<name>A0A644ZIU3_9ZZZZ</name>
<dbReference type="Pfam" id="PF01451">
    <property type="entry name" value="LMWPc"/>
    <property type="match status" value="1"/>
</dbReference>
<dbReference type="SUPFAM" id="SSF52788">
    <property type="entry name" value="Phosphotyrosine protein phosphatases I"/>
    <property type="match status" value="1"/>
</dbReference>
<dbReference type="InterPro" id="IPR023485">
    <property type="entry name" value="Ptyr_pPase"/>
</dbReference>
<dbReference type="PANTHER" id="PTHR43428:SF1">
    <property type="entry name" value="ARSENATE REDUCTASE"/>
    <property type="match status" value="1"/>
</dbReference>
<accession>A0A644ZIU3</accession>